<keyword evidence="2" id="KW-0805">Transcription regulation</keyword>
<dbReference type="SMART" id="SM00380">
    <property type="entry name" value="AP2"/>
    <property type="match status" value="1"/>
</dbReference>
<comment type="caution">
    <text evidence="7">The sequence shown here is derived from an EMBL/GenBank/DDBJ whole genome shotgun (WGS) entry which is preliminary data.</text>
</comment>
<dbReference type="Proteomes" id="UP001318860">
    <property type="component" value="Unassembled WGS sequence"/>
</dbReference>
<sequence length="187" mass="21053">MEAQNVSEIDINFLQSIQNFLLSDSDFPLDFPCDATIANYDDEYTTSQMVEELLLCNTNDAGGVEEPPPQGVPAPVVEWKRYRGVRRRPWGKFAAEIRDPDKKGSRMWLGTYETPEEAALVYDRAAFKLRGSRARVNFPHLVGSAIPEPTRVTKRSHILLDRPTLFSLASLTQINVPKKKMKTAAAN</sequence>
<accession>A0ABR0XTT9</accession>
<dbReference type="Gene3D" id="3.30.730.10">
    <property type="entry name" value="AP2/ERF domain"/>
    <property type="match status" value="1"/>
</dbReference>
<name>A0ABR0XTT9_REHGL</name>
<evidence type="ECO:0000256" key="4">
    <source>
        <dbReference type="ARBA" id="ARBA00023163"/>
    </source>
</evidence>
<dbReference type="PANTHER" id="PTHR31190">
    <property type="entry name" value="DNA-BINDING DOMAIN"/>
    <property type="match status" value="1"/>
</dbReference>
<evidence type="ECO:0000313" key="7">
    <source>
        <dbReference type="EMBL" id="KAK6162636.1"/>
    </source>
</evidence>
<evidence type="ECO:0000256" key="1">
    <source>
        <dbReference type="ARBA" id="ARBA00004123"/>
    </source>
</evidence>
<evidence type="ECO:0000259" key="6">
    <source>
        <dbReference type="PROSITE" id="PS51032"/>
    </source>
</evidence>
<dbReference type="EMBL" id="JABTTQ020000002">
    <property type="protein sequence ID" value="KAK6162636.1"/>
    <property type="molecule type" value="Genomic_DNA"/>
</dbReference>
<keyword evidence="4" id="KW-0804">Transcription</keyword>
<evidence type="ECO:0000256" key="5">
    <source>
        <dbReference type="ARBA" id="ARBA00023242"/>
    </source>
</evidence>
<dbReference type="InterPro" id="IPR044808">
    <property type="entry name" value="ERF_plant"/>
</dbReference>
<keyword evidence="3" id="KW-0238">DNA-binding</keyword>
<keyword evidence="5" id="KW-0539">Nucleus</keyword>
<dbReference type="Pfam" id="PF00847">
    <property type="entry name" value="AP2"/>
    <property type="match status" value="1"/>
</dbReference>
<evidence type="ECO:0000313" key="8">
    <source>
        <dbReference type="Proteomes" id="UP001318860"/>
    </source>
</evidence>
<protein>
    <recommendedName>
        <fullName evidence="6">AP2/ERF domain-containing protein</fullName>
    </recommendedName>
</protein>
<dbReference type="PROSITE" id="PS51032">
    <property type="entry name" value="AP2_ERF"/>
    <property type="match status" value="1"/>
</dbReference>
<evidence type="ECO:0000256" key="3">
    <source>
        <dbReference type="ARBA" id="ARBA00023125"/>
    </source>
</evidence>
<feature type="domain" description="AP2/ERF" evidence="6">
    <location>
        <begin position="81"/>
        <end position="139"/>
    </location>
</feature>
<dbReference type="PRINTS" id="PR00367">
    <property type="entry name" value="ETHRSPELEMNT"/>
</dbReference>
<reference evidence="7 8" key="1">
    <citation type="journal article" date="2021" name="Comput. Struct. Biotechnol. J.">
        <title>De novo genome assembly of the potent medicinal plant Rehmannia glutinosa using nanopore technology.</title>
        <authorList>
            <person name="Ma L."/>
            <person name="Dong C."/>
            <person name="Song C."/>
            <person name="Wang X."/>
            <person name="Zheng X."/>
            <person name="Niu Y."/>
            <person name="Chen S."/>
            <person name="Feng W."/>
        </authorList>
    </citation>
    <scope>NUCLEOTIDE SEQUENCE [LARGE SCALE GENOMIC DNA]</scope>
    <source>
        <strain evidence="7">DH-2019</strain>
    </source>
</reference>
<keyword evidence="8" id="KW-1185">Reference proteome</keyword>
<dbReference type="InterPro" id="IPR036955">
    <property type="entry name" value="AP2/ERF_dom_sf"/>
</dbReference>
<dbReference type="InterPro" id="IPR001471">
    <property type="entry name" value="AP2/ERF_dom"/>
</dbReference>
<comment type="subcellular location">
    <subcellularLocation>
        <location evidence="1">Nucleus</location>
    </subcellularLocation>
</comment>
<dbReference type="CDD" id="cd00018">
    <property type="entry name" value="AP2"/>
    <property type="match status" value="1"/>
</dbReference>
<dbReference type="InterPro" id="IPR016177">
    <property type="entry name" value="DNA-bd_dom_sf"/>
</dbReference>
<organism evidence="7 8">
    <name type="scientific">Rehmannia glutinosa</name>
    <name type="common">Chinese foxglove</name>
    <dbReference type="NCBI Taxonomy" id="99300"/>
    <lineage>
        <taxon>Eukaryota</taxon>
        <taxon>Viridiplantae</taxon>
        <taxon>Streptophyta</taxon>
        <taxon>Embryophyta</taxon>
        <taxon>Tracheophyta</taxon>
        <taxon>Spermatophyta</taxon>
        <taxon>Magnoliopsida</taxon>
        <taxon>eudicotyledons</taxon>
        <taxon>Gunneridae</taxon>
        <taxon>Pentapetalae</taxon>
        <taxon>asterids</taxon>
        <taxon>lamiids</taxon>
        <taxon>Lamiales</taxon>
        <taxon>Orobanchaceae</taxon>
        <taxon>Rehmannieae</taxon>
        <taxon>Rehmannia</taxon>
    </lineage>
</organism>
<gene>
    <name evidence="7" type="ORF">DH2020_002477</name>
</gene>
<dbReference type="PANTHER" id="PTHR31190:SF287">
    <property type="entry name" value="DEVELOPMENT RELATED ERF PROTEIN"/>
    <property type="match status" value="1"/>
</dbReference>
<proteinExistence type="predicted"/>
<dbReference type="SUPFAM" id="SSF54171">
    <property type="entry name" value="DNA-binding domain"/>
    <property type="match status" value="1"/>
</dbReference>
<evidence type="ECO:0000256" key="2">
    <source>
        <dbReference type="ARBA" id="ARBA00023015"/>
    </source>
</evidence>